<keyword evidence="6" id="KW-1185">Reference proteome</keyword>
<gene>
    <name evidence="5" type="ORF">AURANDRAFT_63748</name>
</gene>
<dbReference type="Proteomes" id="UP000002729">
    <property type="component" value="Unassembled WGS sequence"/>
</dbReference>
<feature type="compositionally biased region" description="Basic and acidic residues" evidence="1">
    <location>
        <begin position="741"/>
        <end position="769"/>
    </location>
</feature>
<keyword evidence="3" id="KW-0732">Signal</keyword>
<evidence type="ECO:0000259" key="4">
    <source>
        <dbReference type="Pfam" id="PF00144"/>
    </source>
</evidence>
<feature type="transmembrane region" description="Helical" evidence="2">
    <location>
        <begin position="576"/>
        <end position="596"/>
    </location>
</feature>
<dbReference type="InterPro" id="IPR050491">
    <property type="entry name" value="AmpC-like"/>
</dbReference>
<accession>F0Y8R7</accession>
<dbReference type="KEGG" id="aaf:AURANDRAFT_63748"/>
<name>F0Y8R7_AURAN</name>
<feature type="transmembrane region" description="Helical" evidence="2">
    <location>
        <begin position="512"/>
        <end position="531"/>
    </location>
</feature>
<feature type="transmembrane region" description="Helical" evidence="2">
    <location>
        <begin position="467"/>
        <end position="491"/>
    </location>
</feature>
<dbReference type="InterPro" id="IPR001466">
    <property type="entry name" value="Beta-lactam-related"/>
</dbReference>
<dbReference type="InParanoid" id="F0Y8R7"/>
<dbReference type="Gene3D" id="3.40.710.10">
    <property type="entry name" value="DD-peptidase/beta-lactamase superfamily"/>
    <property type="match status" value="1"/>
</dbReference>
<proteinExistence type="predicted"/>
<organism evidence="6">
    <name type="scientific">Aureococcus anophagefferens</name>
    <name type="common">Harmful bloom alga</name>
    <dbReference type="NCBI Taxonomy" id="44056"/>
    <lineage>
        <taxon>Eukaryota</taxon>
        <taxon>Sar</taxon>
        <taxon>Stramenopiles</taxon>
        <taxon>Ochrophyta</taxon>
        <taxon>Pelagophyceae</taxon>
        <taxon>Pelagomonadales</taxon>
        <taxon>Pelagomonadaceae</taxon>
        <taxon>Aureococcus</taxon>
    </lineage>
</organism>
<dbReference type="Pfam" id="PF00144">
    <property type="entry name" value="Beta-lactamase"/>
    <property type="match status" value="1"/>
</dbReference>
<keyword evidence="2" id="KW-0472">Membrane</keyword>
<evidence type="ECO:0000313" key="5">
    <source>
        <dbReference type="EMBL" id="EGB08462.1"/>
    </source>
</evidence>
<reference evidence="5 6" key="1">
    <citation type="journal article" date="2011" name="Proc. Natl. Acad. Sci. U.S.A.">
        <title>Niche of harmful alga Aureococcus anophagefferens revealed through ecogenomics.</title>
        <authorList>
            <person name="Gobler C.J."/>
            <person name="Berry D.L."/>
            <person name="Dyhrman S.T."/>
            <person name="Wilhelm S.W."/>
            <person name="Salamov A."/>
            <person name="Lobanov A.V."/>
            <person name="Zhang Y."/>
            <person name="Collier J.L."/>
            <person name="Wurch L.L."/>
            <person name="Kustka A.B."/>
            <person name="Dill B.D."/>
            <person name="Shah M."/>
            <person name="VerBerkmoes N.C."/>
            <person name="Kuo A."/>
            <person name="Terry A."/>
            <person name="Pangilinan J."/>
            <person name="Lindquist E.A."/>
            <person name="Lucas S."/>
            <person name="Paulsen I.T."/>
            <person name="Hattenrath-Lehmann T.K."/>
            <person name="Talmage S.C."/>
            <person name="Walker E.A."/>
            <person name="Koch F."/>
            <person name="Burson A.M."/>
            <person name="Marcoval M.A."/>
            <person name="Tang Y.Z."/>
            <person name="Lecleir G.R."/>
            <person name="Coyne K.J."/>
            <person name="Berg G.M."/>
            <person name="Bertrand E.M."/>
            <person name="Saito M.A."/>
            <person name="Gladyshev V.N."/>
            <person name="Grigoriev I.V."/>
        </authorList>
    </citation>
    <scope>NUCLEOTIDE SEQUENCE [LARGE SCALE GENOMIC DNA]</scope>
    <source>
        <strain evidence="6">CCMP 1984</strain>
    </source>
</reference>
<evidence type="ECO:0000256" key="1">
    <source>
        <dbReference type="SAM" id="MobiDB-lite"/>
    </source>
</evidence>
<dbReference type="AlphaFoldDB" id="F0Y8R7"/>
<dbReference type="EMBL" id="GL833127">
    <property type="protein sequence ID" value="EGB08462.1"/>
    <property type="molecule type" value="Genomic_DNA"/>
</dbReference>
<dbReference type="InterPro" id="IPR012338">
    <property type="entry name" value="Beta-lactam/transpept-like"/>
</dbReference>
<dbReference type="eggNOG" id="ENOG502S6DW">
    <property type="taxonomic scope" value="Eukaryota"/>
</dbReference>
<feature type="region of interest" description="Disordered" evidence="1">
    <location>
        <begin position="730"/>
        <end position="806"/>
    </location>
</feature>
<feature type="region of interest" description="Disordered" evidence="1">
    <location>
        <begin position="1057"/>
        <end position="1092"/>
    </location>
</feature>
<keyword evidence="2" id="KW-0812">Transmembrane</keyword>
<evidence type="ECO:0000256" key="2">
    <source>
        <dbReference type="SAM" id="Phobius"/>
    </source>
</evidence>
<protein>
    <recommendedName>
        <fullName evidence="4">Beta-lactamase-related domain-containing protein</fullName>
    </recommendedName>
</protein>
<dbReference type="Pfam" id="PF04657">
    <property type="entry name" value="DMT_YdcZ"/>
    <property type="match status" value="1"/>
</dbReference>
<feature type="domain" description="Beta-lactamase-related" evidence="4">
    <location>
        <begin position="70"/>
        <end position="375"/>
    </location>
</feature>
<dbReference type="PANTHER" id="PTHR46825">
    <property type="entry name" value="D-ALANYL-D-ALANINE-CARBOXYPEPTIDASE/ENDOPEPTIDASE AMPH"/>
    <property type="match status" value="1"/>
</dbReference>
<feature type="chain" id="PRO_5003264488" description="Beta-lactamase-related domain-containing protein" evidence="3">
    <location>
        <begin position="19"/>
        <end position="1142"/>
    </location>
</feature>
<dbReference type="PANTHER" id="PTHR46825:SF9">
    <property type="entry name" value="BETA-LACTAMASE-RELATED DOMAIN-CONTAINING PROTEIN"/>
    <property type="match status" value="1"/>
</dbReference>
<keyword evidence="2" id="KW-1133">Transmembrane helix</keyword>
<sequence length="1142" mass="121964">MMGRLLLIGALLAPVAAAADVAAALKSTCEGVATKYDVSCSMALYGRSGGTTLDATASAGFIDGGLGLGTKAVPASDDDVYVYGSITKMFTASAIYQLAERGALGLDDSLAYHVDAMLPGTATLATAVLVNDTARAGTITLRHALHMKSGISDYDGEKYAYEQFANRSRDFSPLDILLGGFVNGSLEFTPGKYQDYSSTNYILLGLVAARYDAPDVKDPYAAWKAFDQAAAAKGTLSKASKFVDAGPCDAFTPVKGFMEQRRGPTIEVSDVSCVGGWSAGNLVGPVRDVAKFTQALYGLEGIVTNASLADMTYWGDARFAWYGAGTFDLAFSVGGNVRAVGHVGDTYGYQSQATYFPDYGFTLAVATNAEMEAQAQPGDATCVGFHAVLAALGLGPRLECAFVVPRGRRFMGTCECKNATALPGMGSLERPVCVLLALAAGCGTAVQSVVNFSLSQHVLGDELQRKFVAGFVSFAGGACLMVVCNAALAAYRHVQHRRDPLRHRDECRAPRRCWHCCGGLLGSTGMTLLLVANGRVGYALPSVARLTALLLFSAIFDHVGAFGASLRRLTARRGGLLALATAGASVAVTFDGAAAAAVDEKAVLATAGAAALGFAAGSLTPVQASANRLLAERLGAKIRGTLVHARRRVIGLATSFTLQIVSNIACSLVLDAYGVGLDDPRRPAPLQVAGVGLALLAAAALARDKRPAAPTHAPLPQEESPDAVELAALERRTHSGTGGRARRDDGGRDDRAVAGPRDRADDGGRDRPLLGRAELSTAGVGGRWNSFVADGTRRNSWPSRPRKDAPMGFSRRCVPLPGRGGRCRFAVNFMPAVTPAGSSVEKRAPLSSRKSSCCPGFAPRGQMSGAGPDQPIFFRDRGEKCKTVVPRNVRPGQRFKVKRSECLLRKKERPRTAQAALRTRRPAGVPELKTTEMDAHAKSTQAMMDLMMPRSLRRSVSRPEITPADRALITAYQARQRAGKCQDEGFWKQQGFRAAGDPDALTAEKKKDYGYGAPKWSPYYRQLEPDKVRSKEAQERSTKALGDQAWWEQYGFKGSMSEEKKRDYGNGVPGWSPYHRSDELKPGEKPGEKTGLPADAFWFQQWGFRTGAVSEEKRRDYGYGVPMWSPYYRSNKPPRSAPSAPK</sequence>
<feature type="compositionally biased region" description="Basic and acidic residues" evidence="1">
    <location>
        <begin position="1075"/>
        <end position="1088"/>
    </location>
</feature>
<dbReference type="GeneID" id="20224478"/>
<feature type="transmembrane region" description="Helical" evidence="2">
    <location>
        <begin position="543"/>
        <end position="564"/>
    </location>
</feature>
<feature type="signal peptide" evidence="3">
    <location>
        <begin position="1"/>
        <end position="18"/>
    </location>
</feature>
<dbReference type="RefSeq" id="XP_009036475.1">
    <property type="nucleotide sequence ID" value="XM_009038227.1"/>
</dbReference>
<dbReference type="InterPro" id="IPR006750">
    <property type="entry name" value="YdcZ"/>
</dbReference>
<evidence type="ECO:0000313" key="6">
    <source>
        <dbReference type="Proteomes" id="UP000002729"/>
    </source>
</evidence>
<dbReference type="OrthoDB" id="191408at2759"/>
<evidence type="ECO:0000256" key="3">
    <source>
        <dbReference type="SAM" id="SignalP"/>
    </source>
</evidence>
<dbReference type="SUPFAM" id="SSF56601">
    <property type="entry name" value="beta-lactamase/transpeptidase-like"/>
    <property type="match status" value="1"/>
</dbReference>